<dbReference type="RefSeq" id="WP_142261039.1">
    <property type="nucleotide sequence ID" value="NZ_BMPV01000002.1"/>
</dbReference>
<evidence type="ECO:0008006" key="3">
    <source>
        <dbReference type="Google" id="ProtNLM"/>
    </source>
</evidence>
<evidence type="ECO:0000313" key="1">
    <source>
        <dbReference type="EMBL" id="TQM77280.1"/>
    </source>
</evidence>
<dbReference type="OrthoDB" id="4186450at2"/>
<dbReference type="InterPro" id="IPR032710">
    <property type="entry name" value="NTF2-like_dom_sf"/>
</dbReference>
<name>A0A543J380_9ACTN</name>
<dbReference type="EMBL" id="VFPQ01000001">
    <property type="protein sequence ID" value="TQM77280.1"/>
    <property type="molecule type" value="Genomic_DNA"/>
</dbReference>
<gene>
    <name evidence="1" type="ORF">FHX40_4041</name>
</gene>
<dbReference type="Proteomes" id="UP000319213">
    <property type="component" value="Unassembled WGS sequence"/>
</dbReference>
<sequence>MDPVVEAGPYTPTAEDVASVEAWFREYDACAARKDIERLADMAVFPLNVVSDDAAGNAAAAQWSRERYVATMRHVIGEGGDVRIESTRTPHFLSAALVVVFTEAVVTWEGGSARTRYADLLVRNDGRWRFQTMVQSGWGDELRS</sequence>
<reference evidence="1 2" key="1">
    <citation type="submission" date="2019-06" db="EMBL/GenBank/DDBJ databases">
        <title>Sequencing the genomes of 1000 actinobacteria strains.</title>
        <authorList>
            <person name="Klenk H.-P."/>
        </authorList>
    </citation>
    <scope>NUCLEOTIDE SEQUENCE [LARGE SCALE GENOMIC DNA]</scope>
    <source>
        <strain evidence="1 2">DSM 43186</strain>
    </source>
</reference>
<accession>A0A543J380</accession>
<dbReference type="AlphaFoldDB" id="A0A543J380"/>
<organism evidence="1 2">
    <name type="scientific">Thermopolyspora flexuosa</name>
    <dbReference type="NCBI Taxonomy" id="103836"/>
    <lineage>
        <taxon>Bacteria</taxon>
        <taxon>Bacillati</taxon>
        <taxon>Actinomycetota</taxon>
        <taxon>Actinomycetes</taxon>
        <taxon>Streptosporangiales</taxon>
        <taxon>Streptosporangiaceae</taxon>
        <taxon>Thermopolyspora</taxon>
    </lineage>
</organism>
<comment type="caution">
    <text evidence="1">The sequence shown here is derived from an EMBL/GenBank/DDBJ whole genome shotgun (WGS) entry which is preliminary data.</text>
</comment>
<keyword evidence="2" id="KW-1185">Reference proteome</keyword>
<proteinExistence type="predicted"/>
<evidence type="ECO:0000313" key="2">
    <source>
        <dbReference type="Proteomes" id="UP000319213"/>
    </source>
</evidence>
<dbReference type="SUPFAM" id="SSF54427">
    <property type="entry name" value="NTF2-like"/>
    <property type="match status" value="1"/>
</dbReference>
<protein>
    <recommendedName>
        <fullName evidence="3">SnoaL-like protein</fullName>
    </recommendedName>
</protein>
<dbReference type="Gene3D" id="3.10.450.50">
    <property type="match status" value="1"/>
</dbReference>